<dbReference type="InterPro" id="IPR052176">
    <property type="entry name" value="Glycosyl_Hydrlase_43_Enz"/>
</dbReference>
<dbReference type="AlphaFoldDB" id="A0A512RMX3"/>
<evidence type="ECO:0000256" key="7">
    <source>
        <dbReference type="PIRSR" id="PIRSR606710-2"/>
    </source>
</evidence>
<evidence type="ECO:0000256" key="4">
    <source>
        <dbReference type="ARBA" id="ARBA00023277"/>
    </source>
</evidence>
<name>A0A512RMX3_9BACT</name>
<dbReference type="Gene3D" id="2.115.10.20">
    <property type="entry name" value="Glycosyl hydrolase domain, family 43"/>
    <property type="match status" value="1"/>
</dbReference>
<comment type="caution">
    <text evidence="9">The sequence shown here is derived from an EMBL/GenBank/DDBJ whole genome shotgun (WGS) entry which is preliminary data.</text>
</comment>
<keyword evidence="10" id="KW-1185">Reference proteome</keyword>
<feature type="chain" id="PRO_5022213469" description="Beta-xylosidase C-terminal Concanavalin A-like domain-containing protein" evidence="8">
    <location>
        <begin position="22"/>
        <end position="930"/>
    </location>
</feature>
<gene>
    <name evidence="9" type="ORF">CCY01nite_33240</name>
</gene>
<feature type="site" description="Important for catalytic activity, responsible for pKa modulation of the active site Glu and correct orientation of both the proton donor and substrate" evidence="7">
    <location>
        <position position="147"/>
    </location>
</feature>
<evidence type="ECO:0000313" key="9">
    <source>
        <dbReference type="EMBL" id="GEP97064.1"/>
    </source>
</evidence>
<evidence type="ECO:0000256" key="8">
    <source>
        <dbReference type="SAM" id="SignalP"/>
    </source>
</evidence>
<evidence type="ECO:0000256" key="2">
    <source>
        <dbReference type="ARBA" id="ARBA00022651"/>
    </source>
</evidence>
<evidence type="ECO:0008006" key="11">
    <source>
        <dbReference type="Google" id="ProtNLM"/>
    </source>
</evidence>
<dbReference type="InterPro" id="IPR023296">
    <property type="entry name" value="Glyco_hydro_beta-prop_sf"/>
</dbReference>
<dbReference type="Gene3D" id="2.60.120.560">
    <property type="entry name" value="Exo-inulinase, domain 1"/>
    <property type="match status" value="1"/>
</dbReference>
<organism evidence="9 10">
    <name type="scientific">Chitinophaga cymbidii</name>
    <dbReference type="NCBI Taxonomy" id="1096750"/>
    <lineage>
        <taxon>Bacteria</taxon>
        <taxon>Pseudomonadati</taxon>
        <taxon>Bacteroidota</taxon>
        <taxon>Chitinophagia</taxon>
        <taxon>Chitinophagales</taxon>
        <taxon>Chitinophagaceae</taxon>
        <taxon>Chitinophaga</taxon>
    </lineage>
</organism>
<dbReference type="RefSeq" id="WP_222614424.1">
    <property type="nucleotide sequence ID" value="NZ_BKAU01000004.1"/>
</dbReference>
<keyword evidence="3" id="KW-0378">Hydrolase</keyword>
<evidence type="ECO:0000256" key="5">
    <source>
        <dbReference type="ARBA" id="ARBA00023295"/>
    </source>
</evidence>
<keyword evidence="8" id="KW-0732">Signal</keyword>
<sequence>MNYSMMFLCACCQLLALYAGAQRPEHIHNPVLPGVADAGVMKFNGEYYIGGVFTNGGFYVSDDLVNWKGPVHVFSMNNGWTEGASAGDNQIHANDMRYINGVFHLYWSVNYWGQDRNVVHIGHAVSDSVLGPYNEPVKDTWLDNRIDPMLFTDDDGRHYLYMVKFTDGNTIWARPMKDPYTFAGPPVYQFASLPNTWETTDNRVAEGPWVIKYRNRYYMMYNANHTSTAWGNYMLGVAEADSPMGFGHGGKYPGPVVFSNQSGLEDRFADLLKYNTNPYFQYTTARPAENWHQSGFDASGWQQGKPGFGSGVIKGSTVRNVRTMWNEPEIWARKVFSLNSQLPSNLLLRVYHNGDTRIYLNGQPVYERSGRQYTTLNIDARQLLKNGENILAIQSSRGRQNFLDISLFDMKNERGDDILYSPGQPNILRGPNGFEWWLVYMANKNADRRGQYIDRVHFFNRKLVVDGITSEHTPGYHPAPAMPDFRDLFNGADSLTAAVTSTVKRTDVDFLQKWRTSGGDWQQRHGQLTQTATGTAQALIKSTPASNYLFETGVQPNKAKAGIIAAWKDESDWLKIWLDPQRKAWGYRLNQKGKQTTAYHPLPQDFNFDRYHTLTVFRNAASFEVKIDHLPAPGMPVIRTALNGKHIPGLYTEGAGAAFDGVLYTIGWDEFDNMISGWGTPASISGNGLTLNAGNRVFKGDLLDSYEIGTQVTQTATGNAGIYAVYIDDENYLQAQFDNKTQKLAITGKKDGTPLSTEAISLETASSYYVDMKYSDFFERHFSFDHPVYINSISLNKTPYQQPDTLIERIHEKMNIFYQSGEKWHPLPAFRRDTTGHPGFDKIVFNPVKAEGLKFVNKAPGERMIYVNKIQVNETCRESYHLRAVKTASEVIFFVDGREVKRYPASFPASRVGLCGNGTFNGITYFHIPQ</sequence>
<dbReference type="PANTHER" id="PTHR43772">
    <property type="entry name" value="ENDO-1,4-BETA-XYLANASE"/>
    <property type="match status" value="1"/>
</dbReference>
<feature type="active site" description="Proton donor" evidence="6">
    <location>
        <position position="206"/>
    </location>
</feature>
<keyword evidence="4" id="KW-0119">Carbohydrate metabolism</keyword>
<reference evidence="9 10" key="1">
    <citation type="submission" date="2019-07" db="EMBL/GenBank/DDBJ databases">
        <title>Whole genome shotgun sequence of Chitinophaga cymbidii NBRC 109752.</title>
        <authorList>
            <person name="Hosoyama A."/>
            <person name="Uohara A."/>
            <person name="Ohji S."/>
            <person name="Ichikawa N."/>
        </authorList>
    </citation>
    <scope>NUCLEOTIDE SEQUENCE [LARGE SCALE GENOMIC DNA]</scope>
    <source>
        <strain evidence="9 10">NBRC 109752</strain>
    </source>
</reference>
<dbReference type="SUPFAM" id="SSF49785">
    <property type="entry name" value="Galactose-binding domain-like"/>
    <property type="match status" value="1"/>
</dbReference>
<keyword evidence="2" id="KW-0858">Xylan degradation</keyword>
<feature type="active site" description="Proton acceptor" evidence="6">
    <location>
        <position position="37"/>
    </location>
</feature>
<keyword evidence="2" id="KW-0624">Polysaccharide degradation</keyword>
<proteinExistence type="inferred from homology"/>
<evidence type="ECO:0000256" key="1">
    <source>
        <dbReference type="ARBA" id="ARBA00009865"/>
    </source>
</evidence>
<feature type="signal peptide" evidence="8">
    <location>
        <begin position="1"/>
        <end position="21"/>
    </location>
</feature>
<dbReference type="GO" id="GO:0004553">
    <property type="term" value="F:hydrolase activity, hydrolyzing O-glycosyl compounds"/>
    <property type="evidence" value="ECO:0007669"/>
    <property type="project" value="InterPro"/>
</dbReference>
<dbReference type="GO" id="GO:0045493">
    <property type="term" value="P:xylan catabolic process"/>
    <property type="evidence" value="ECO:0007669"/>
    <property type="project" value="UniProtKB-KW"/>
</dbReference>
<dbReference type="Gene3D" id="2.60.120.260">
    <property type="entry name" value="Galactose-binding domain-like"/>
    <property type="match status" value="1"/>
</dbReference>
<dbReference type="PANTHER" id="PTHR43772:SF2">
    <property type="entry name" value="PUTATIVE (AFU_ORTHOLOGUE AFUA_2G04480)-RELATED"/>
    <property type="match status" value="1"/>
</dbReference>
<dbReference type="InterPro" id="IPR006710">
    <property type="entry name" value="Glyco_hydro_43"/>
</dbReference>
<protein>
    <recommendedName>
        <fullName evidence="11">Beta-xylosidase C-terminal Concanavalin A-like domain-containing protein</fullName>
    </recommendedName>
</protein>
<dbReference type="InterPro" id="IPR008979">
    <property type="entry name" value="Galactose-bd-like_sf"/>
</dbReference>
<comment type="similarity">
    <text evidence="1">Belongs to the glycosyl hydrolase 43 family.</text>
</comment>
<dbReference type="Pfam" id="PF04616">
    <property type="entry name" value="Glyco_hydro_43"/>
    <property type="match status" value="1"/>
</dbReference>
<dbReference type="Proteomes" id="UP000321436">
    <property type="component" value="Unassembled WGS sequence"/>
</dbReference>
<evidence type="ECO:0000256" key="3">
    <source>
        <dbReference type="ARBA" id="ARBA00022801"/>
    </source>
</evidence>
<dbReference type="EMBL" id="BKAU01000004">
    <property type="protein sequence ID" value="GEP97064.1"/>
    <property type="molecule type" value="Genomic_DNA"/>
</dbReference>
<accession>A0A512RMX3</accession>
<dbReference type="SUPFAM" id="SSF75005">
    <property type="entry name" value="Arabinanase/levansucrase/invertase"/>
    <property type="match status" value="1"/>
</dbReference>
<evidence type="ECO:0000256" key="6">
    <source>
        <dbReference type="PIRSR" id="PIRSR606710-1"/>
    </source>
</evidence>
<evidence type="ECO:0000313" key="10">
    <source>
        <dbReference type="Proteomes" id="UP000321436"/>
    </source>
</evidence>
<keyword evidence="5" id="KW-0326">Glycosidase</keyword>